<dbReference type="Proteomes" id="UP000593576">
    <property type="component" value="Unassembled WGS sequence"/>
</dbReference>
<reference evidence="1 2" key="1">
    <citation type="journal article" date="2019" name="Genome Biol. Evol.">
        <title>Insights into the evolution of the New World diploid cottons (Gossypium, subgenus Houzingenia) based on genome sequencing.</title>
        <authorList>
            <person name="Grover C.E."/>
            <person name="Arick M.A. 2nd"/>
            <person name="Thrash A."/>
            <person name="Conover J.L."/>
            <person name="Sanders W.S."/>
            <person name="Peterson D.G."/>
            <person name="Frelichowski J.E."/>
            <person name="Scheffler J.A."/>
            <person name="Scheffler B.E."/>
            <person name="Wendel J.F."/>
        </authorList>
    </citation>
    <scope>NUCLEOTIDE SEQUENCE [LARGE SCALE GENOMIC DNA]</scope>
    <source>
        <strain evidence="1">1</strain>
        <tissue evidence="1">Leaf</tissue>
    </source>
</reference>
<accession>A0A7J9N969</accession>
<evidence type="ECO:0000313" key="1">
    <source>
        <dbReference type="EMBL" id="MBA0879734.1"/>
    </source>
</evidence>
<gene>
    <name evidence="1" type="ORF">Goshw_024788</name>
</gene>
<proteinExistence type="predicted"/>
<name>A0A7J9N969_GOSSC</name>
<protein>
    <submittedName>
        <fullName evidence="1">Uncharacterized protein</fullName>
    </submittedName>
</protein>
<dbReference type="EMBL" id="JABFAF010276293">
    <property type="protein sequence ID" value="MBA0879734.1"/>
    <property type="molecule type" value="Genomic_DNA"/>
</dbReference>
<organism evidence="1 2">
    <name type="scientific">Gossypium schwendimanii</name>
    <name type="common">Cotton</name>
    <dbReference type="NCBI Taxonomy" id="34291"/>
    <lineage>
        <taxon>Eukaryota</taxon>
        <taxon>Viridiplantae</taxon>
        <taxon>Streptophyta</taxon>
        <taxon>Embryophyta</taxon>
        <taxon>Tracheophyta</taxon>
        <taxon>Spermatophyta</taxon>
        <taxon>Magnoliopsida</taxon>
        <taxon>eudicotyledons</taxon>
        <taxon>Gunneridae</taxon>
        <taxon>Pentapetalae</taxon>
        <taxon>rosids</taxon>
        <taxon>malvids</taxon>
        <taxon>Malvales</taxon>
        <taxon>Malvaceae</taxon>
        <taxon>Malvoideae</taxon>
        <taxon>Gossypium</taxon>
    </lineage>
</organism>
<sequence>MIGTPKLSNVNENKEHLAKTIDESYNNFDHYQIQLGIDLLSQAYYLLHDEVYKLWTDERKILAYPKGNIQEDRDEEYLKLLKKIANMEIEEFLSHIIEKLKNAWETWNSPPKLSLDSLHLDKIEEMNLNNMQE</sequence>
<dbReference type="AlphaFoldDB" id="A0A7J9N969"/>
<evidence type="ECO:0000313" key="2">
    <source>
        <dbReference type="Proteomes" id="UP000593576"/>
    </source>
</evidence>
<feature type="non-terminal residue" evidence="1">
    <location>
        <position position="133"/>
    </location>
</feature>
<comment type="caution">
    <text evidence="1">The sequence shown here is derived from an EMBL/GenBank/DDBJ whole genome shotgun (WGS) entry which is preliminary data.</text>
</comment>
<keyword evidence="2" id="KW-1185">Reference proteome</keyword>